<evidence type="ECO:0000256" key="3">
    <source>
        <dbReference type="ARBA" id="ARBA00022617"/>
    </source>
</evidence>
<comment type="similarity">
    <text evidence="1 7">Belongs to the catalase family.</text>
</comment>
<evidence type="ECO:0000256" key="10">
    <source>
        <dbReference type="SAM" id="Phobius"/>
    </source>
</evidence>
<proteinExistence type="inferred from homology"/>
<evidence type="ECO:0000256" key="1">
    <source>
        <dbReference type="ARBA" id="ARBA00005329"/>
    </source>
</evidence>
<keyword evidence="5 7" id="KW-0560">Oxidoreductase</keyword>
<dbReference type="OrthoDB" id="255727at2"/>
<keyword evidence="10" id="KW-0472">Membrane</keyword>
<dbReference type="GO" id="GO:0042542">
    <property type="term" value="P:response to hydrogen peroxide"/>
    <property type="evidence" value="ECO:0007669"/>
    <property type="project" value="TreeGrafter"/>
</dbReference>
<gene>
    <name evidence="12" type="ORF">A5792_04815</name>
</gene>
<protein>
    <recommendedName>
        <fullName evidence="7">Catalase-related peroxidase</fullName>
        <ecNumber evidence="7">1.11.1.-</ecNumber>
    </recommendedName>
</protein>
<dbReference type="Gene3D" id="1.20.1280.120">
    <property type="match status" value="1"/>
</dbReference>
<dbReference type="PRINTS" id="PR00067">
    <property type="entry name" value="CATALASE"/>
</dbReference>
<keyword evidence="3 7" id="KW-0349">Heme</keyword>
<comment type="function">
    <text evidence="7">Has an organic peroxide-dependent peroxidase activity.</text>
</comment>
<evidence type="ECO:0000313" key="12">
    <source>
        <dbReference type="EMBL" id="OBB22869.1"/>
    </source>
</evidence>
<evidence type="ECO:0000256" key="9">
    <source>
        <dbReference type="PIRSR" id="PIRSR000296-2"/>
    </source>
</evidence>
<comment type="caution">
    <text evidence="12">The sequence shown here is derived from an EMBL/GenBank/DDBJ whole genome shotgun (WGS) entry which is preliminary data.</text>
</comment>
<dbReference type="PIRSF" id="PIRSF000296">
    <property type="entry name" value="SrpA"/>
    <property type="match status" value="1"/>
</dbReference>
<feature type="active site" evidence="8">
    <location>
        <position position="75"/>
    </location>
</feature>
<accession>A0A1A0QMY6</accession>
<dbReference type="InterPro" id="IPR018028">
    <property type="entry name" value="Catalase"/>
</dbReference>
<dbReference type="PROSITE" id="PS51402">
    <property type="entry name" value="CATALASE_3"/>
    <property type="match status" value="1"/>
</dbReference>
<dbReference type="Gene3D" id="2.40.180.10">
    <property type="entry name" value="Catalase core domain"/>
    <property type="match status" value="1"/>
</dbReference>
<dbReference type="GO" id="GO:0042744">
    <property type="term" value="P:hydrogen peroxide catabolic process"/>
    <property type="evidence" value="ECO:0007669"/>
    <property type="project" value="TreeGrafter"/>
</dbReference>
<dbReference type="RefSeq" id="WP_064937090.1">
    <property type="nucleotide sequence ID" value="NZ_LZSO01000048.1"/>
</dbReference>
<dbReference type="InterPro" id="IPR024168">
    <property type="entry name" value="Catalase_SrpA-type_pred"/>
</dbReference>
<dbReference type="GO" id="GO:0020037">
    <property type="term" value="F:heme binding"/>
    <property type="evidence" value="ECO:0007669"/>
    <property type="project" value="InterPro"/>
</dbReference>
<evidence type="ECO:0000259" key="11">
    <source>
        <dbReference type="SMART" id="SM01060"/>
    </source>
</evidence>
<keyword evidence="10" id="KW-0812">Transmembrane</keyword>
<evidence type="ECO:0000313" key="13">
    <source>
        <dbReference type="Proteomes" id="UP000093902"/>
    </source>
</evidence>
<dbReference type="Proteomes" id="UP000093902">
    <property type="component" value="Unassembled WGS sequence"/>
</dbReference>
<organism evidence="12 13">
    <name type="scientific">Mycolicibacterium peregrinum</name>
    <name type="common">Mycobacterium peregrinum</name>
    <dbReference type="NCBI Taxonomy" id="43304"/>
    <lineage>
        <taxon>Bacteria</taxon>
        <taxon>Bacillati</taxon>
        <taxon>Actinomycetota</taxon>
        <taxon>Actinomycetes</taxon>
        <taxon>Mycobacteriales</taxon>
        <taxon>Mycobacteriaceae</taxon>
        <taxon>Mycolicibacterium</taxon>
    </lineage>
</organism>
<dbReference type="AlphaFoldDB" id="A0A1A0QMY6"/>
<evidence type="ECO:0000256" key="8">
    <source>
        <dbReference type="PIRSR" id="PIRSR000296-1"/>
    </source>
</evidence>
<feature type="transmembrane region" description="Helical" evidence="10">
    <location>
        <begin position="21"/>
        <end position="42"/>
    </location>
</feature>
<keyword evidence="6 7" id="KW-0408">Iron</keyword>
<evidence type="ECO:0000256" key="4">
    <source>
        <dbReference type="ARBA" id="ARBA00022723"/>
    </source>
</evidence>
<dbReference type="PANTHER" id="PTHR11465:SF9">
    <property type="entry name" value="CATALASE"/>
    <property type="match status" value="1"/>
</dbReference>
<dbReference type="InterPro" id="IPR011614">
    <property type="entry name" value="Catalase_core"/>
</dbReference>
<comment type="cofactor">
    <cofactor evidence="7">
        <name>heme</name>
        <dbReference type="ChEBI" id="CHEBI:30413"/>
    </cofactor>
</comment>
<evidence type="ECO:0000256" key="5">
    <source>
        <dbReference type="ARBA" id="ARBA00023002"/>
    </source>
</evidence>
<dbReference type="SMART" id="SM01060">
    <property type="entry name" value="Catalase"/>
    <property type="match status" value="1"/>
</dbReference>
<dbReference type="GO" id="GO:0046872">
    <property type="term" value="F:metal ion binding"/>
    <property type="evidence" value="ECO:0007669"/>
    <property type="project" value="UniProtKB-KW"/>
</dbReference>
<reference evidence="13" key="1">
    <citation type="submission" date="2016-06" db="EMBL/GenBank/DDBJ databases">
        <authorList>
            <person name="Sutton G."/>
            <person name="Brinkac L."/>
            <person name="Sanka R."/>
            <person name="Adams M."/>
            <person name="Lau E."/>
            <person name="Mehaffy C."/>
            <person name="Tameris M."/>
            <person name="Hatherill M."/>
            <person name="Hanekom W."/>
            <person name="Mahomed H."/>
            <person name="Mcshane H."/>
        </authorList>
    </citation>
    <scope>NUCLEOTIDE SEQUENCE [LARGE SCALE GENOMIC DNA]</scope>
    <source>
        <strain evidence="13">852002-51209_SCH5440388</strain>
    </source>
</reference>
<sequence length="366" mass="39361">MVRRSVVHSSRRSGVVTRRSVVLGIAAVGGFLATDLGAVLYARGPLGSRSRLTPQAFVDAFHKVAGVHRGYRLNHAKGVVVSGFFESNGAGSEMTRAAVFQAGRTPLVGRFSVPGGNPMVADTVDAPRGLGLAIGYPGGAQWRTAMLNLPVFQDNSVQGFYDRLLASRPVPDTGKPDPTAMAGFLAAHPETVNAMTAIKRQPLTSGFADSTFRGLNTFYFVNANGDRTPVRWSLSPMREVRPPDETSSNPNRLFDSVVRDIRTEPLRWRLLVTIGEPEDDVRDATIAWPADRHTIDTGTVVLDSIETESAGNARDVNFDPMVLPDGIEPSEDPLLPARSAVYATSFRRRAGVAGEAPQVEVGEVAQ</sequence>
<evidence type="ECO:0000256" key="2">
    <source>
        <dbReference type="ARBA" id="ARBA00022559"/>
    </source>
</evidence>
<dbReference type="PANTHER" id="PTHR11465">
    <property type="entry name" value="CATALASE"/>
    <property type="match status" value="1"/>
</dbReference>
<dbReference type="CDD" id="cd08153">
    <property type="entry name" value="srpA_like"/>
    <property type="match status" value="1"/>
</dbReference>
<keyword evidence="10" id="KW-1133">Transmembrane helix</keyword>
<dbReference type="GO" id="GO:0004096">
    <property type="term" value="F:catalase activity"/>
    <property type="evidence" value="ECO:0007669"/>
    <property type="project" value="InterPro"/>
</dbReference>
<dbReference type="GO" id="GO:0005737">
    <property type="term" value="C:cytoplasm"/>
    <property type="evidence" value="ECO:0007669"/>
    <property type="project" value="TreeGrafter"/>
</dbReference>
<keyword evidence="4 7" id="KW-0479">Metal-binding</keyword>
<dbReference type="SUPFAM" id="SSF56634">
    <property type="entry name" value="Heme-dependent catalase-like"/>
    <property type="match status" value="1"/>
</dbReference>
<dbReference type="Pfam" id="PF00199">
    <property type="entry name" value="Catalase"/>
    <property type="match status" value="1"/>
</dbReference>
<feature type="domain" description="Catalase core" evidence="11">
    <location>
        <begin position="33"/>
        <end position="365"/>
    </location>
</feature>
<dbReference type="InterPro" id="IPR020835">
    <property type="entry name" value="Catalase_sf"/>
</dbReference>
<name>A0A1A0QMY6_MYCPR</name>
<dbReference type="EMBL" id="LZSO01000048">
    <property type="protein sequence ID" value="OBB22869.1"/>
    <property type="molecule type" value="Genomic_DNA"/>
</dbReference>
<evidence type="ECO:0000256" key="7">
    <source>
        <dbReference type="PIRNR" id="PIRNR000296"/>
    </source>
</evidence>
<keyword evidence="2 7" id="KW-0575">Peroxidase</keyword>
<dbReference type="EC" id="1.11.1.-" evidence="7"/>
<feature type="binding site" description="axial binding residue" evidence="9">
    <location>
        <position position="342"/>
    </location>
    <ligand>
        <name>heme</name>
        <dbReference type="ChEBI" id="CHEBI:30413"/>
    </ligand>
    <ligandPart>
        <name>Fe</name>
        <dbReference type="ChEBI" id="CHEBI:18248"/>
    </ligandPart>
</feature>
<evidence type="ECO:0000256" key="6">
    <source>
        <dbReference type="ARBA" id="ARBA00023004"/>
    </source>
</evidence>